<dbReference type="EMBL" id="JABSTQ010010727">
    <property type="protein sequence ID" value="KAG0418589.1"/>
    <property type="molecule type" value="Genomic_DNA"/>
</dbReference>
<comment type="caution">
    <text evidence="1">The sequence shown here is derived from an EMBL/GenBank/DDBJ whole genome shotgun (WGS) entry which is preliminary data.</text>
</comment>
<evidence type="ECO:0000313" key="2">
    <source>
        <dbReference type="Proteomes" id="UP000805193"/>
    </source>
</evidence>
<organism evidence="1 2">
    <name type="scientific">Ixodes persulcatus</name>
    <name type="common">Taiga tick</name>
    <dbReference type="NCBI Taxonomy" id="34615"/>
    <lineage>
        <taxon>Eukaryota</taxon>
        <taxon>Metazoa</taxon>
        <taxon>Ecdysozoa</taxon>
        <taxon>Arthropoda</taxon>
        <taxon>Chelicerata</taxon>
        <taxon>Arachnida</taxon>
        <taxon>Acari</taxon>
        <taxon>Parasitiformes</taxon>
        <taxon>Ixodida</taxon>
        <taxon>Ixodoidea</taxon>
        <taxon>Ixodidae</taxon>
        <taxon>Ixodinae</taxon>
        <taxon>Ixodes</taxon>
    </lineage>
</organism>
<sequence>MFAAVYSELFRREDIDNDITDSFLKDLPQVSEEHKDRMDQPISAAELEPLCLKVQRSQSISGLKLEGASVKLLADEYVDGDNPEWAQPDERGRKHRRSSDKWKRNVSKMKRNQGEKYTNAAGRIGVSSAKAKDVRKLLRYVSAGKRSALEEYLQHINGVADNENGFDVDD</sequence>
<accession>A0AC60PEZ8</accession>
<proteinExistence type="predicted"/>
<evidence type="ECO:0000313" key="1">
    <source>
        <dbReference type="EMBL" id="KAG0418589.1"/>
    </source>
</evidence>
<protein>
    <submittedName>
        <fullName evidence="1">Uncharacterized protein</fullName>
    </submittedName>
</protein>
<keyword evidence="2" id="KW-1185">Reference proteome</keyword>
<reference evidence="1 2" key="1">
    <citation type="journal article" date="2020" name="Cell">
        <title>Large-Scale Comparative Analyses of Tick Genomes Elucidate Their Genetic Diversity and Vector Capacities.</title>
        <authorList>
            <consortium name="Tick Genome and Microbiome Consortium (TIGMIC)"/>
            <person name="Jia N."/>
            <person name="Wang J."/>
            <person name="Shi W."/>
            <person name="Du L."/>
            <person name="Sun Y."/>
            <person name="Zhan W."/>
            <person name="Jiang J.F."/>
            <person name="Wang Q."/>
            <person name="Zhang B."/>
            <person name="Ji P."/>
            <person name="Bell-Sakyi L."/>
            <person name="Cui X.M."/>
            <person name="Yuan T.T."/>
            <person name="Jiang B.G."/>
            <person name="Yang W.F."/>
            <person name="Lam T.T."/>
            <person name="Chang Q.C."/>
            <person name="Ding S.J."/>
            <person name="Wang X.J."/>
            <person name="Zhu J.G."/>
            <person name="Ruan X.D."/>
            <person name="Zhao L."/>
            <person name="Wei J.T."/>
            <person name="Ye R.Z."/>
            <person name="Que T.C."/>
            <person name="Du C.H."/>
            <person name="Zhou Y.H."/>
            <person name="Cheng J.X."/>
            <person name="Dai P.F."/>
            <person name="Guo W.B."/>
            <person name="Han X.H."/>
            <person name="Huang E.J."/>
            <person name="Li L.F."/>
            <person name="Wei W."/>
            <person name="Gao Y.C."/>
            <person name="Liu J.Z."/>
            <person name="Shao H.Z."/>
            <person name="Wang X."/>
            <person name="Wang C.C."/>
            <person name="Yang T.C."/>
            <person name="Huo Q.B."/>
            <person name="Li W."/>
            <person name="Chen H.Y."/>
            <person name="Chen S.E."/>
            <person name="Zhou L.G."/>
            <person name="Ni X.B."/>
            <person name="Tian J.H."/>
            <person name="Sheng Y."/>
            <person name="Liu T."/>
            <person name="Pan Y.S."/>
            <person name="Xia L.Y."/>
            <person name="Li J."/>
            <person name="Zhao F."/>
            <person name="Cao W.C."/>
        </authorList>
    </citation>
    <scope>NUCLEOTIDE SEQUENCE [LARGE SCALE GENOMIC DNA]</scope>
    <source>
        <strain evidence="1">Iper-2018</strain>
    </source>
</reference>
<name>A0AC60PEZ8_IXOPE</name>
<gene>
    <name evidence="1" type="ORF">HPB47_004739</name>
</gene>
<dbReference type="Proteomes" id="UP000805193">
    <property type="component" value="Unassembled WGS sequence"/>
</dbReference>